<reference evidence="2" key="1">
    <citation type="journal article" date="2023" name="Nat. Plants">
        <title>Single-cell RNA sequencing provides a high-resolution roadmap for understanding the multicellular compartmentation of specialized metabolism.</title>
        <authorList>
            <person name="Sun S."/>
            <person name="Shen X."/>
            <person name="Li Y."/>
            <person name="Li Y."/>
            <person name="Wang S."/>
            <person name="Li R."/>
            <person name="Zhang H."/>
            <person name="Shen G."/>
            <person name="Guo B."/>
            <person name="Wei J."/>
            <person name="Xu J."/>
            <person name="St-Pierre B."/>
            <person name="Chen S."/>
            <person name="Sun C."/>
        </authorList>
    </citation>
    <scope>NUCLEOTIDE SEQUENCE [LARGE SCALE GENOMIC DNA]</scope>
</reference>
<organism evidence="1 2">
    <name type="scientific">Catharanthus roseus</name>
    <name type="common">Madagascar periwinkle</name>
    <name type="synonym">Vinca rosea</name>
    <dbReference type="NCBI Taxonomy" id="4058"/>
    <lineage>
        <taxon>Eukaryota</taxon>
        <taxon>Viridiplantae</taxon>
        <taxon>Streptophyta</taxon>
        <taxon>Embryophyta</taxon>
        <taxon>Tracheophyta</taxon>
        <taxon>Spermatophyta</taxon>
        <taxon>Magnoliopsida</taxon>
        <taxon>eudicotyledons</taxon>
        <taxon>Gunneridae</taxon>
        <taxon>Pentapetalae</taxon>
        <taxon>asterids</taxon>
        <taxon>lamiids</taxon>
        <taxon>Gentianales</taxon>
        <taxon>Apocynaceae</taxon>
        <taxon>Rauvolfioideae</taxon>
        <taxon>Vinceae</taxon>
        <taxon>Catharanthinae</taxon>
        <taxon>Catharanthus</taxon>
    </lineage>
</organism>
<protein>
    <submittedName>
        <fullName evidence="1">Uncharacterized protein</fullName>
    </submittedName>
</protein>
<comment type="caution">
    <text evidence="1">The sequence shown here is derived from an EMBL/GenBank/DDBJ whole genome shotgun (WGS) entry which is preliminary data.</text>
</comment>
<accession>A0ACC0A3H7</accession>
<dbReference type="EMBL" id="CM044707">
    <property type="protein sequence ID" value="KAI5654076.1"/>
    <property type="molecule type" value="Genomic_DNA"/>
</dbReference>
<proteinExistence type="predicted"/>
<gene>
    <name evidence="1" type="ORF">M9H77_31263</name>
</gene>
<sequence length="149" mass="17319">MLPNELGKERCNSIECFYDKLLFTSSLMKIINEAQEDVFPVFYKKRVFLPISKTCILDTLLEIRKLSKASKTLSRILGFQDGFSSCTRRTRRLSNLVCPDLEIEHTFCARRRIIWKEKTHEEEMGNGARSLKDFARPKAIGLRFGIEKP</sequence>
<evidence type="ECO:0000313" key="2">
    <source>
        <dbReference type="Proteomes" id="UP001060085"/>
    </source>
</evidence>
<dbReference type="Proteomes" id="UP001060085">
    <property type="component" value="Linkage Group LG07"/>
</dbReference>
<keyword evidence="2" id="KW-1185">Reference proteome</keyword>
<evidence type="ECO:0000313" key="1">
    <source>
        <dbReference type="EMBL" id="KAI5654076.1"/>
    </source>
</evidence>
<name>A0ACC0A3H7_CATRO</name>